<dbReference type="PROSITE" id="PS00444">
    <property type="entry name" value="POLYPRENYL_SYNTHASE_2"/>
    <property type="match status" value="1"/>
</dbReference>
<dbReference type="SFLD" id="SFLDS00005">
    <property type="entry name" value="Isoprenoid_Synthase_Type_I"/>
    <property type="match status" value="1"/>
</dbReference>
<dbReference type="SUPFAM" id="SSF48576">
    <property type="entry name" value="Terpenoid synthases"/>
    <property type="match status" value="1"/>
</dbReference>
<keyword evidence="5" id="KW-0460">Magnesium</keyword>
<name>A0A4Q0PMV5_9FLAO</name>
<sequence length="347" mass="39727">MPLAGNLLTKKPENYKNELLRTLKVAEQIKQPIAHEMELFEQKFSLSMKSKVPLLNRITHYIVNRKGKQMRPMFVFLVAKMLGDERLNDRTYRGASVIELIHTATLVHDDVVDDSYRRRGFFSLNALWKNKIAVLVGDFLLSKGLLLSIDNGDFDLLQIISVAVREMSEGELLQIEKARNLDITEEIYFEIIRQKTATLIAACCAMGACAVHAGKKDIETMRKFGELIGLAFQIKDDLFDYGTQKIGKPTGIDIKEQKMTLPLIYAVNNSNKQQRKWLINSVKNHNKDKKRVNEVIAYVKESGGLDYAVTKMKALQQEALQLLNKYPESKYKDALILMVNYVIERKK</sequence>
<dbReference type="Proteomes" id="UP000290608">
    <property type="component" value="Unassembled WGS sequence"/>
</dbReference>
<reference evidence="7 8" key="1">
    <citation type="submission" date="2018-07" db="EMBL/GenBank/DDBJ databases">
        <title>Leeuwenhoekiella genomics.</title>
        <authorList>
            <person name="Tahon G."/>
            <person name="Willems A."/>
        </authorList>
    </citation>
    <scope>NUCLEOTIDE SEQUENCE [LARGE SCALE GENOMIC DNA]</scope>
    <source>
        <strain evidence="7 8">LMG 1345</strain>
    </source>
</reference>
<dbReference type="GO" id="GO:0004659">
    <property type="term" value="F:prenyltransferase activity"/>
    <property type="evidence" value="ECO:0007669"/>
    <property type="project" value="InterPro"/>
</dbReference>
<dbReference type="InterPro" id="IPR033749">
    <property type="entry name" value="Polyprenyl_synt_CS"/>
</dbReference>
<comment type="cofactor">
    <cofactor evidence="1">
        <name>Mg(2+)</name>
        <dbReference type="ChEBI" id="CHEBI:18420"/>
    </cofactor>
</comment>
<evidence type="ECO:0000313" key="7">
    <source>
        <dbReference type="EMBL" id="RXG31763.1"/>
    </source>
</evidence>
<evidence type="ECO:0000256" key="5">
    <source>
        <dbReference type="ARBA" id="ARBA00022842"/>
    </source>
</evidence>
<comment type="similarity">
    <text evidence="2 6">Belongs to the FPP/GGPP synthase family.</text>
</comment>
<dbReference type="STRING" id="1122159.SAMN02745246_01596"/>
<comment type="caution">
    <text evidence="7">The sequence shown here is derived from an EMBL/GenBank/DDBJ whole genome shotgun (WGS) entry which is preliminary data.</text>
</comment>
<dbReference type="EMBL" id="QOVL01000006">
    <property type="protein sequence ID" value="RXG31763.1"/>
    <property type="molecule type" value="Genomic_DNA"/>
</dbReference>
<evidence type="ECO:0000313" key="8">
    <source>
        <dbReference type="Proteomes" id="UP000290608"/>
    </source>
</evidence>
<dbReference type="Gene3D" id="1.10.600.10">
    <property type="entry name" value="Farnesyl Diphosphate Synthase"/>
    <property type="match status" value="1"/>
</dbReference>
<dbReference type="CDD" id="cd00685">
    <property type="entry name" value="Trans_IPPS_HT"/>
    <property type="match status" value="1"/>
</dbReference>
<organism evidence="7 8">
    <name type="scientific">Leeuwenhoekiella marinoflava</name>
    <dbReference type="NCBI Taxonomy" id="988"/>
    <lineage>
        <taxon>Bacteria</taxon>
        <taxon>Pseudomonadati</taxon>
        <taxon>Bacteroidota</taxon>
        <taxon>Flavobacteriia</taxon>
        <taxon>Flavobacteriales</taxon>
        <taxon>Flavobacteriaceae</taxon>
        <taxon>Leeuwenhoekiella</taxon>
    </lineage>
</organism>
<dbReference type="PROSITE" id="PS00723">
    <property type="entry name" value="POLYPRENYL_SYNTHASE_1"/>
    <property type="match status" value="1"/>
</dbReference>
<keyword evidence="3 6" id="KW-0808">Transferase</keyword>
<protein>
    <submittedName>
        <fullName evidence="7">Octaprenyl-diphosphate synthase</fullName>
    </submittedName>
</protein>
<dbReference type="GO" id="GO:0046872">
    <property type="term" value="F:metal ion binding"/>
    <property type="evidence" value="ECO:0007669"/>
    <property type="project" value="UniProtKB-KW"/>
</dbReference>
<evidence type="ECO:0000256" key="1">
    <source>
        <dbReference type="ARBA" id="ARBA00001946"/>
    </source>
</evidence>
<dbReference type="PANTHER" id="PTHR12001:SF69">
    <property type="entry name" value="ALL TRANS-POLYPRENYL-DIPHOSPHATE SYNTHASE PDSS1"/>
    <property type="match status" value="1"/>
</dbReference>
<accession>A0A4Q0PMV5</accession>
<gene>
    <name evidence="7" type="ORF">DSL99_1586</name>
</gene>
<dbReference type="InterPro" id="IPR008949">
    <property type="entry name" value="Isoprenoid_synthase_dom_sf"/>
</dbReference>
<dbReference type="PANTHER" id="PTHR12001">
    <property type="entry name" value="GERANYLGERANYL PYROPHOSPHATE SYNTHASE"/>
    <property type="match status" value="1"/>
</dbReference>
<evidence type="ECO:0000256" key="4">
    <source>
        <dbReference type="ARBA" id="ARBA00022723"/>
    </source>
</evidence>
<proteinExistence type="inferred from homology"/>
<dbReference type="AlphaFoldDB" id="A0A4Q0PMV5"/>
<evidence type="ECO:0000256" key="3">
    <source>
        <dbReference type="ARBA" id="ARBA00022679"/>
    </source>
</evidence>
<keyword evidence="4" id="KW-0479">Metal-binding</keyword>
<dbReference type="GO" id="GO:0008299">
    <property type="term" value="P:isoprenoid biosynthetic process"/>
    <property type="evidence" value="ECO:0007669"/>
    <property type="project" value="InterPro"/>
</dbReference>
<evidence type="ECO:0000256" key="6">
    <source>
        <dbReference type="RuleBase" id="RU004466"/>
    </source>
</evidence>
<dbReference type="Pfam" id="PF00348">
    <property type="entry name" value="polyprenyl_synt"/>
    <property type="match status" value="1"/>
</dbReference>
<dbReference type="InterPro" id="IPR000092">
    <property type="entry name" value="Polyprenyl_synt"/>
</dbReference>
<evidence type="ECO:0000256" key="2">
    <source>
        <dbReference type="ARBA" id="ARBA00006706"/>
    </source>
</evidence>